<dbReference type="PROSITE" id="PS50090">
    <property type="entry name" value="MYB_LIKE"/>
    <property type="match status" value="3"/>
</dbReference>
<dbReference type="SUPFAM" id="SSF46689">
    <property type="entry name" value="Homeodomain-like"/>
    <property type="match status" value="2"/>
</dbReference>
<name>A0A6A5U9G7_9PLEO</name>
<protein>
    <recommendedName>
        <fullName evidence="6">Homeodomain-like protein</fullName>
    </recommendedName>
</protein>
<dbReference type="CDD" id="cd00167">
    <property type="entry name" value="SANT"/>
    <property type="match status" value="1"/>
</dbReference>
<feature type="domain" description="HTH myb-type" evidence="3">
    <location>
        <begin position="29"/>
        <end position="80"/>
    </location>
</feature>
<dbReference type="OrthoDB" id="2143914at2759"/>
<reference evidence="4" key="1">
    <citation type="journal article" date="2020" name="Stud. Mycol.">
        <title>101 Dothideomycetes genomes: a test case for predicting lifestyles and emergence of pathogens.</title>
        <authorList>
            <person name="Haridas S."/>
            <person name="Albert R."/>
            <person name="Binder M."/>
            <person name="Bloem J."/>
            <person name="Labutti K."/>
            <person name="Salamov A."/>
            <person name="Andreopoulos B."/>
            <person name="Baker S."/>
            <person name="Barry K."/>
            <person name="Bills G."/>
            <person name="Bluhm B."/>
            <person name="Cannon C."/>
            <person name="Castanera R."/>
            <person name="Culley D."/>
            <person name="Daum C."/>
            <person name="Ezra D."/>
            <person name="Gonzalez J."/>
            <person name="Henrissat B."/>
            <person name="Kuo A."/>
            <person name="Liang C."/>
            <person name="Lipzen A."/>
            <person name="Lutzoni F."/>
            <person name="Magnuson J."/>
            <person name="Mondo S."/>
            <person name="Nolan M."/>
            <person name="Ohm R."/>
            <person name="Pangilinan J."/>
            <person name="Park H.-J."/>
            <person name="Ramirez L."/>
            <person name="Alfaro M."/>
            <person name="Sun H."/>
            <person name="Tritt A."/>
            <person name="Yoshinaga Y."/>
            <person name="Zwiers L.-H."/>
            <person name="Turgeon B."/>
            <person name="Goodwin S."/>
            <person name="Spatafora J."/>
            <person name="Crous P."/>
            <person name="Grigoriev I."/>
        </authorList>
    </citation>
    <scope>NUCLEOTIDE SEQUENCE</scope>
    <source>
        <strain evidence="4">CBS 675.92</strain>
    </source>
</reference>
<proteinExistence type="predicted"/>
<dbReference type="InterPro" id="IPR050560">
    <property type="entry name" value="MYB_TF"/>
</dbReference>
<evidence type="ECO:0000256" key="1">
    <source>
        <dbReference type="SAM" id="MobiDB-lite"/>
    </source>
</evidence>
<dbReference type="GO" id="GO:0000978">
    <property type="term" value="F:RNA polymerase II cis-regulatory region sequence-specific DNA binding"/>
    <property type="evidence" value="ECO:0007669"/>
    <property type="project" value="TreeGrafter"/>
</dbReference>
<dbReference type="Gene3D" id="1.10.10.60">
    <property type="entry name" value="Homeodomain-like"/>
    <property type="match status" value="3"/>
</dbReference>
<gene>
    <name evidence="4" type="ORF">CC80DRAFT_402636</name>
</gene>
<dbReference type="Proteomes" id="UP000800035">
    <property type="component" value="Unassembled WGS sequence"/>
</dbReference>
<dbReference type="InterPro" id="IPR017930">
    <property type="entry name" value="Myb_dom"/>
</dbReference>
<dbReference type="PANTHER" id="PTHR45614">
    <property type="entry name" value="MYB PROTEIN-RELATED"/>
    <property type="match status" value="1"/>
</dbReference>
<feature type="region of interest" description="Disordered" evidence="1">
    <location>
        <begin position="133"/>
        <end position="164"/>
    </location>
</feature>
<feature type="domain" description="HTH myb-type" evidence="3">
    <location>
        <begin position="82"/>
        <end position="132"/>
    </location>
</feature>
<sequence length="164" mass="19062">DWNCIAANFTERSNKDCRKRWVNRVSGGLKKGLWSEEEDGKLREAVQRLGQRWTLVAEVVGCRSADQCANRWQHHLDPQLDRREWTKAEDDQVLQAVHEHGRTWKAIRDQYFPGRSPNDVKNRYTILAMSTSTVTKRKTKTKTQKKKTMRTNSSPFLLGPPPTL</sequence>
<dbReference type="GO" id="GO:0045944">
    <property type="term" value="P:positive regulation of transcription by RNA polymerase II"/>
    <property type="evidence" value="ECO:0007669"/>
    <property type="project" value="TreeGrafter"/>
</dbReference>
<dbReference type="InterPro" id="IPR001005">
    <property type="entry name" value="SANT/Myb"/>
</dbReference>
<evidence type="ECO:0008006" key="6">
    <source>
        <dbReference type="Google" id="ProtNLM"/>
    </source>
</evidence>
<organism evidence="4 5">
    <name type="scientific">Byssothecium circinans</name>
    <dbReference type="NCBI Taxonomy" id="147558"/>
    <lineage>
        <taxon>Eukaryota</taxon>
        <taxon>Fungi</taxon>
        <taxon>Dikarya</taxon>
        <taxon>Ascomycota</taxon>
        <taxon>Pezizomycotina</taxon>
        <taxon>Dothideomycetes</taxon>
        <taxon>Pleosporomycetidae</taxon>
        <taxon>Pleosporales</taxon>
        <taxon>Massarineae</taxon>
        <taxon>Massarinaceae</taxon>
        <taxon>Byssothecium</taxon>
    </lineage>
</organism>
<feature type="compositionally biased region" description="Basic residues" evidence="1">
    <location>
        <begin position="135"/>
        <end position="149"/>
    </location>
</feature>
<dbReference type="PROSITE" id="PS51294">
    <property type="entry name" value="HTH_MYB"/>
    <property type="match status" value="2"/>
</dbReference>
<feature type="domain" description="Myb-like" evidence="2">
    <location>
        <begin position="1"/>
        <end position="25"/>
    </location>
</feature>
<feature type="domain" description="Myb-like" evidence="2">
    <location>
        <begin position="77"/>
        <end position="128"/>
    </location>
</feature>
<dbReference type="AlphaFoldDB" id="A0A6A5U9G7"/>
<evidence type="ECO:0000313" key="5">
    <source>
        <dbReference type="Proteomes" id="UP000800035"/>
    </source>
</evidence>
<evidence type="ECO:0000259" key="3">
    <source>
        <dbReference type="PROSITE" id="PS51294"/>
    </source>
</evidence>
<accession>A0A6A5U9G7</accession>
<dbReference type="SMART" id="SM00717">
    <property type="entry name" value="SANT"/>
    <property type="match status" value="2"/>
</dbReference>
<evidence type="ECO:0000313" key="4">
    <source>
        <dbReference type="EMBL" id="KAF1961334.1"/>
    </source>
</evidence>
<feature type="non-terminal residue" evidence="4">
    <location>
        <position position="1"/>
    </location>
</feature>
<dbReference type="GO" id="GO:0000981">
    <property type="term" value="F:DNA-binding transcription factor activity, RNA polymerase II-specific"/>
    <property type="evidence" value="ECO:0007669"/>
    <property type="project" value="TreeGrafter"/>
</dbReference>
<dbReference type="InterPro" id="IPR009057">
    <property type="entry name" value="Homeodomain-like_sf"/>
</dbReference>
<dbReference type="EMBL" id="ML976981">
    <property type="protein sequence ID" value="KAF1961334.1"/>
    <property type="molecule type" value="Genomic_DNA"/>
</dbReference>
<dbReference type="GO" id="GO:0005634">
    <property type="term" value="C:nucleus"/>
    <property type="evidence" value="ECO:0007669"/>
    <property type="project" value="TreeGrafter"/>
</dbReference>
<dbReference type="GO" id="GO:0000278">
    <property type="term" value="P:mitotic cell cycle"/>
    <property type="evidence" value="ECO:0007669"/>
    <property type="project" value="TreeGrafter"/>
</dbReference>
<evidence type="ECO:0000259" key="2">
    <source>
        <dbReference type="PROSITE" id="PS50090"/>
    </source>
</evidence>
<dbReference type="PANTHER" id="PTHR45614:SF265">
    <property type="entry name" value="MYB-LIKE DOMAIN-CONTAINING PROTEIN-RELATED"/>
    <property type="match status" value="1"/>
</dbReference>
<dbReference type="Pfam" id="PF13921">
    <property type="entry name" value="Myb_DNA-bind_6"/>
    <property type="match status" value="1"/>
</dbReference>
<feature type="domain" description="Myb-like" evidence="2">
    <location>
        <begin position="26"/>
        <end position="76"/>
    </location>
</feature>
<keyword evidence="5" id="KW-1185">Reference proteome</keyword>